<dbReference type="PANTHER" id="PTHR45851">
    <property type="entry name" value="MYC PROTO-ONCOGENE"/>
    <property type="match status" value="1"/>
</dbReference>
<reference evidence="4" key="1">
    <citation type="submission" date="2011-05" db="EMBL/GenBank/DDBJ databases">
        <authorList>
            <person name="Richards S.R."/>
            <person name="Qu J."/>
            <person name="Jiang H."/>
            <person name="Jhangiani S.N."/>
            <person name="Agravi P."/>
            <person name="Goodspeed R."/>
            <person name="Gross S."/>
            <person name="Mandapat C."/>
            <person name="Jackson L."/>
            <person name="Mathew T."/>
            <person name="Pu L."/>
            <person name="Thornton R."/>
            <person name="Saada N."/>
            <person name="Wilczek-Boney K.B."/>
            <person name="Lee S."/>
            <person name="Kovar C."/>
            <person name="Wu Y."/>
            <person name="Scherer S.E."/>
            <person name="Worley K.C."/>
            <person name="Muzny D.M."/>
            <person name="Gibbs R."/>
        </authorList>
    </citation>
    <scope>NUCLEOTIDE SEQUENCE</scope>
    <source>
        <strain evidence="4">Brora</strain>
    </source>
</reference>
<keyword evidence="4" id="KW-1185">Reference proteome</keyword>
<feature type="compositionally biased region" description="Acidic residues" evidence="1">
    <location>
        <begin position="226"/>
        <end position="236"/>
    </location>
</feature>
<reference evidence="3" key="2">
    <citation type="submission" date="2015-02" db="UniProtKB">
        <authorList>
            <consortium name="EnsemblMetazoa"/>
        </authorList>
    </citation>
    <scope>IDENTIFICATION</scope>
</reference>
<feature type="compositionally biased region" description="Polar residues" evidence="1">
    <location>
        <begin position="209"/>
        <end position="225"/>
    </location>
</feature>
<dbReference type="InterPro" id="IPR050433">
    <property type="entry name" value="Myc_transcription_factors"/>
</dbReference>
<dbReference type="EnsemblMetazoa" id="SMAR008056-RA">
    <property type="protein sequence ID" value="SMAR008056-PA"/>
    <property type="gene ID" value="SMAR008056"/>
</dbReference>
<dbReference type="AlphaFoldDB" id="T1J395"/>
<evidence type="ECO:0000313" key="4">
    <source>
        <dbReference type="Proteomes" id="UP000014500"/>
    </source>
</evidence>
<dbReference type="PROSITE" id="PS50888">
    <property type="entry name" value="BHLH"/>
    <property type="match status" value="1"/>
</dbReference>
<dbReference type="SUPFAM" id="SSF47459">
    <property type="entry name" value="HLH, helix-loop-helix DNA-binding domain"/>
    <property type="match status" value="1"/>
</dbReference>
<dbReference type="PhylomeDB" id="T1J395"/>
<protein>
    <recommendedName>
        <fullName evidence="2">BHLH domain-containing protein</fullName>
    </recommendedName>
</protein>
<feature type="compositionally biased region" description="Polar residues" evidence="1">
    <location>
        <begin position="295"/>
        <end position="310"/>
    </location>
</feature>
<feature type="domain" description="BHLH" evidence="2">
    <location>
        <begin position="356"/>
        <end position="411"/>
    </location>
</feature>
<evidence type="ECO:0000259" key="2">
    <source>
        <dbReference type="PROSITE" id="PS50888"/>
    </source>
</evidence>
<dbReference type="Gene3D" id="4.10.280.10">
    <property type="entry name" value="Helix-loop-helix DNA-binding domain"/>
    <property type="match status" value="1"/>
</dbReference>
<feature type="region of interest" description="Disordered" evidence="1">
    <location>
        <begin position="445"/>
        <end position="465"/>
    </location>
</feature>
<evidence type="ECO:0000256" key="1">
    <source>
        <dbReference type="SAM" id="MobiDB-lite"/>
    </source>
</evidence>
<dbReference type="InterPro" id="IPR011598">
    <property type="entry name" value="bHLH_dom"/>
</dbReference>
<dbReference type="HOGENOM" id="CLU_605983_0_0_1"/>
<feature type="region of interest" description="Disordered" evidence="1">
    <location>
        <begin position="209"/>
        <end position="310"/>
    </location>
</feature>
<dbReference type="GO" id="GO:0046983">
    <property type="term" value="F:protein dimerization activity"/>
    <property type="evidence" value="ECO:0007669"/>
    <property type="project" value="InterPro"/>
</dbReference>
<name>T1J395_STRMM</name>
<dbReference type="SMART" id="SM00353">
    <property type="entry name" value="HLH"/>
    <property type="match status" value="1"/>
</dbReference>
<dbReference type="EMBL" id="JH431820">
    <property type="status" value="NOT_ANNOTATED_CDS"/>
    <property type="molecule type" value="Genomic_DNA"/>
</dbReference>
<dbReference type="InterPro" id="IPR036638">
    <property type="entry name" value="HLH_DNA-bd_sf"/>
</dbReference>
<dbReference type="Pfam" id="PF00010">
    <property type="entry name" value="HLH"/>
    <property type="match status" value="1"/>
</dbReference>
<accession>T1J395</accession>
<dbReference type="Proteomes" id="UP000014500">
    <property type="component" value="Unassembled WGS sequence"/>
</dbReference>
<sequence>MPTSYFITPPLSPEGLHWKYSAGADVADTLLASAEFMDGYDAGKADSLAMSAEFMDDCEDSSVVSSGMSDSLAMSAELMSDYDRSDVMGKNITTNLTDFMLSVEKFVENEMRNKNCLWSGQCAEWEDSQCRHRRRDDLNLAPIAADLFVGQETTTTPFFETNFGDYLIEVNEVHELKTVVSYHPHSDHNYHAIDTPSDSHAIDMRSNSHAIDTRSNSHAIDTPSDSGEDTESDDVDVVGTDSPIRATKRQKTTSSKKSIPHSHFPSTDIAPNCKRTGKSLSFTERPTKRLKTSRKPLSNTNTNILKPSNSPESLKITLKHVPNNTKTTKSWSKNSRFRVKGSRSAFAPGISEDEKNKRLDHNKMERQRRKVSLDYCAALRDVIPFFNSQRQKPKMSKVLVLIEAVKYITHLKRQEDELMQTEAALLKRHNELAASLGNTTKCKVQRKTQSFRTRQTKRRFQSDYE</sequence>
<proteinExistence type="predicted"/>
<evidence type="ECO:0000313" key="3">
    <source>
        <dbReference type="EnsemblMetazoa" id="SMAR008056-PA"/>
    </source>
</evidence>
<organism evidence="3 4">
    <name type="scientific">Strigamia maritima</name>
    <name type="common">European centipede</name>
    <name type="synonym">Geophilus maritimus</name>
    <dbReference type="NCBI Taxonomy" id="126957"/>
    <lineage>
        <taxon>Eukaryota</taxon>
        <taxon>Metazoa</taxon>
        <taxon>Ecdysozoa</taxon>
        <taxon>Arthropoda</taxon>
        <taxon>Myriapoda</taxon>
        <taxon>Chilopoda</taxon>
        <taxon>Pleurostigmophora</taxon>
        <taxon>Geophilomorpha</taxon>
        <taxon>Linotaeniidae</taxon>
        <taxon>Strigamia</taxon>
    </lineage>
</organism>